<dbReference type="InterPro" id="IPR015421">
    <property type="entry name" value="PyrdxlP-dep_Trfase_major"/>
</dbReference>
<evidence type="ECO:0000256" key="6">
    <source>
        <dbReference type="RuleBase" id="RU003560"/>
    </source>
</evidence>
<dbReference type="FunFam" id="3.40.640.10:FF:000004">
    <property type="entry name" value="Acetylornithine aminotransferase"/>
    <property type="match status" value="1"/>
</dbReference>
<dbReference type="GO" id="GO:0008483">
    <property type="term" value="F:transaminase activity"/>
    <property type="evidence" value="ECO:0007669"/>
    <property type="project" value="UniProtKB-KW"/>
</dbReference>
<evidence type="ECO:0000256" key="2">
    <source>
        <dbReference type="ARBA" id="ARBA00008954"/>
    </source>
</evidence>
<reference evidence="7 9" key="1">
    <citation type="submission" date="2017-06" db="EMBL/GenBank/DDBJ databases">
        <title>Complete genome of Francisella adeliensis.</title>
        <authorList>
            <person name="Vallesi A."/>
            <person name="Sjodin A."/>
        </authorList>
    </citation>
    <scope>NUCLEOTIDE SEQUENCE [LARGE SCALE GENOMIC DNA]</scope>
    <source>
        <strain evidence="7 9">FDC440</strain>
    </source>
</reference>
<dbReference type="InterPro" id="IPR005814">
    <property type="entry name" value="Aminotrans_3"/>
</dbReference>
<dbReference type="NCBIfam" id="NF005393">
    <property type="entry name" value="PRK06938.1"/>
    <property type="match status" value="1"/>
</dbReference>
<dbReference type="PROSITE" id="PS00600">
    <property type="entry name" value="AA_TRANSFER_CLASS_3"/>
    <property type="match status" value="1"/>
</dbReference>
<dbReference type="PIRSF" id="PIRSF000521">
    <property type="entry name" value="Transaminase_4ab_Lys_Orn"/>
    <property type="match status" value="1"/>
</dbReference>
<keyword evidence="4" id="KW-0808">Transferase</keyword>
<evidence type="ECO:0000313" key="10">
    <source>
        <dbReference type="Proteomes" id="UP000681131"/>
    </source>
</evidence>
<dbReference type="Proteomes" id="UP000681131">
    <property type="component" value="Chromosome"/>
</dbReference>
<dbReference type="EMBL" id="CP043424">
    <property type="protein sequence ID" value="QIW12007.1"/>
    <property type="molecule type" value="Genomic_DNA"/>
</dbReference>
<name>A0A2Z4XZB6_9GAMM</name>
<dbReference type="SUPFAM" id="SSF53383">
    <property type="entry name" value="PLP-dependent transferases"/>
    <property type="match status" value="1"/>
</dbReference>
<comment type="similarity">
    <text evidence="2 6">Belongs to the class-III pyridoxal-phosphate-dependent aminotransferase family.</text>
</comment>
<evidence type="ECO:0000256" key="3">
    <source>
        <dbReference type="ARBA" id="ARBA00022576"/>
    </source>
</evidence>
<accession>A0A2Z4XZB6</accession>
<keyword evidence="5 6" id="KW-0663">Pyridoxal phosphate</keyword>
<organism evidence="7 9">
    <name type="scientific">Francisella adeliensis</name>
    <dbReference type="NCBI Taxonomy" id="2007306"/>
    <lineage>
        <taxon>Bacteria</taxon>
        <taxon>Pseudomonadati</taxon>
        <taxon>Pseudomonadota</taxon>
        <taxon>Gammaproteobacteria</taxon>
        <taxon>Thiotrichales</taxon>
        <taxon>Francisellaceae</taxon>
        <taxon>Francisella</taxon>
    </lineage>
</organism>
<evidence type="ECO:0000256" key="5">
    <source>
        <dbReference type="ARBA" id="ARBA00022898"/>
    </source>
</evidence>
<dbReference type="PANTHER" id="PTHR43552">
    <property type="entry name" value="DIAMINOBUTYRATE--2-OXOGLUTARATE AMINOTRANSFERASE"/>
    <property type="match status" value="1"/>
</dbReference>
<dbReference type="InterPro" id="IPR004637">
    <property type="entry name" value="Dat"/>
</dbReference>
<comment type="cofactor">
    <cofactor evidence="1">
        <name>pyridoxal 5'-phosphate</name>
        <dbReference type="ChEBI" id="CHEBI:597326"/>
    </cofactor>
</comment>
<dbReference type="InterPro" id="IPR015424">
    <property type="entry name" value="PyrdxlP-dep_Trfase"/>
</dbReference>
<dbReference type="KEGG" id="fad:CDH04_04800"/>
<dbReference type="RefSeq" id="WP_112869947.1">
    <property type="nucleotide sequence ID" value="NZ_CP021781.1"/>
</dbReference>
<dbReference type="PANTHER" id="PTHR43552:SF1">
    <property type="entry name" value="DIAMINOBUTYRATE--2-OXOGLUTARATE AMINOTRANSFERASE"/>
    <property type="match status" value="1"/>
</dbReference>
<dbReference type="Proteomes" id="UP000251120">
    <property type="component" value="Chromosome"/>
</dbReference>
<dbReference type="AlphaFoldDB" id="A0A2Z4XZB6"/>
<dbReference type="InterPro" id="IPR049704">
    <property type="entry name" value="Aminotrans_3_PPA_site"/>
</dbReference>
<evidence type="ECO:0000256" key="1">
    <source>
        <dbReference type="ARBA" id="ARBA00001933"/>
    </source>
</evidence>
<keyword evidence="10" id="KW-1185">Reference proteome</keyword>
<dbReference type="OrthoDB" id="9801052at2"/>
<evidence type="ECO:0000313" key="8">
    <source>
        <dbReference type="EMBL" id="QIW12007.1"/>
    </source>
</evidence>
<proteinExistence type="inferred from homology"/>
<dbReference type="Pfam" id="PF00202">
    <property type="entry name" value="Aminotran_3"/>
    <property type="match status" value="1"/>
</dbReference>
<evidence type="ECO:0000256" key="4">
    <source>
        <dbReference type="ARBA" id="ARBA00022679"/>
    </source>
</evidence>
<dbReference type="NCBIfam" id="TIGR00709">
    <property type="entry name" value="dat"/>
    <property type="match status" value="1"/>
</dbReference>
<sequence length="447" mass="48487">MQSNIVLNSENMLHDQTCWESNARSYPRKNPLVIKTAKDIYLTDVNGKKYIDCLAGAGSIALGHNNDLIIDAIRDSLDKGSPLHTLDLLTEEKHKFMQDLLATLPASYKDNAKIQFCGPSGADAVEAAIKLCKTATTRETILAFNGAYHGMTQGTLAMMGNLGPKQEINGLSPYIHFLPYPYAYRCPFGLKGEQSIDVNIETISRLLKDPESGIKKPAAMILEPVQGEGGAIPAPVKWLKAIRALTKELDIPLIVDEVQCGIGRTGYLYAFEKAGIEPDVIVLSKALGGGLPISVIVYKKALDTWKPGAHSGTFRGNVLAMAAGSVVLEKVNQPEFLENVKEVGSYLQTKLLDLKNTYKSVGDVRGSGLMIGVEIVDASVSPDLIGSFPTDGDKALNIKKTCFKKGLIVELGGRFGATIRFLPPLTIKKEEIDEVVKIFEQALAENL</sequence>
<dbReference type="EMBL" id="CP021781">
    <property type="protein sequence ID" value="AXA33773.1"/>
    <property type="molecule type" value="Genomic_DNA"/>
</dbReference>
<evidence type="ECO:0000313" key="9">
    <source>
        <dbReference type="Proteomes" id="UP000251120"/>
    </source>
</evidence>
<dbReference type="InterPro" id="IPR015422">
    <property type="entry name" value="PyrdxlP-dep_Trfase_small"/>
</dbReference>
<dbReference type="Gene3D" id="3.90.1150.10">
    <property type="entry name" value="Aspartate Aminotransferase, domain 1"/>
    <property type="match status" value="1"/>
</dbReference>
<dbReference type="Gene3D" id="3.40.640.10">
    <property type="entry name" value="Type I PLP-dependent aspartate aminotransferase-like (Major domain)"/>
    <property type="match status" value="1"/>
</dbReference>
<keyword evidence="3 8" id="KW-0032">Aminotransferase</keyword>
<dbReference type="GO" id="GO:0030170">
    <property type="term" value="F:pyridoxal phosphate binding"/>
    <property type="evidence" value="ECO:0007669"/>
    <property type="project" value="InterPro"/>
</dbReference>
<reference evidence="8 10" key="2">
    <citation type="submission" date="2019-08" db="EMBL/GenBank/DDBJ databases">
        <title>Complete genome sequences of Francisella adeliensis (FSC1325 and FSC1326).</title>
        <authorList>
            <person name="Ohrman C."/>
            <person name="Uneklint I."/>
            <person name="Vallesi A."/>
            <person name="Karlsson L."/>
            <person name="Sjodin A."/>
        </authorList>
    </citation>
    <scope>NUCLEOTIDE SEQUENCE [LARGE SCALE GENOMIC DNA]</scope>
    <source>
        <strain evidence="8 10">FSC1325</strain>
    </source>
</reference>
<protein>
    <submittedName>
        <fullName evidence="8">Aminotransferase class III-fold pyridoxal phosphate-dependent enzyme</fullName>
    </submittedName>
    <submittedName>
        <fullName evidence="7">Diaminobutyrate--2-oxoglutarate transaminase</fullName>
    </submittedName>
</protein>
<gene>
    <name evidence="7" type="ORF">CDH04_04800</name>
    <name evidence="8" type="ORF">FZC43_04805</name>
</gene>
<dbReference type="CDD" id="cd00610">
    <property type="entry name" value="OAT_like"/>
    <property type="match status" value="1"/>
</dbReference>
<evidence type="ECO:0000313" key="7">
    <source>
        <dbReference type="EMBL" id="AXA33773.1"/>
    </source>
</evidence>